<evidence type="ECO:0000256" key="1">
    <source>
        <dbReference type="ARBA" id="ARBA00004162"/>
    </source>
</evidence>
<feature type="compositionally biased region" description="Low complexity" evidence="15">
    <location>
        <begin position="112"/>
        <end position="130"/>
    </location>
</feature>
<evidence type="ECO:0000256" key="3">
    <source>
        <dbReference type="ARBA" id="ARBA00022475"/>
    </source>
</evidence>
<evidence type="ECO:0000313" key="18">
    <source>
        <dbReference type="EMBL" id="KAK9208511.1"/>
    </source>
</evidence>
<name>A0AAP0QQN5_9ROSI</name>
<feature type="compositionally biased region" description="Low complexity" evidence="15">
    <location>
        <begin position="73"/>
        <end position="83"/>
    </location>
</feature>
<comment type="catalytic activity">
    <reaction evidence="13">
        <text>L-seryl-[protein] + ATP = O-phospho-L-seryl-[protein] + ADP + H(+)</text>
        <dbReference type="Rhea" id="RHEA:17989"/>
        <dbReference type="Rhea" id="RHEA-COMP:9863"/>
        <dbReference type="Rhea" id="RHEA-COMP:11604"/>
        <dbReference type="ChEBI" id="CHEBI:15378"/>
        <dbReference type="ChEBI" id="CHEBI:29999"/>
        <dbReference type="ChEBI" id="CHEBI:30616"/>
        <dbReference type="ChEBI" id="CHEBI:83421"/>
        <dbReference type="ChEBI" id="CHEBI:456216"/>
        <dbReference type="EC" id="2.7.11.1"/>
    </reaction>
</comment>
<feature type="compositionally biased region" description="Pro residues" evidence="15">
    <location>
        <begin position="39"/>
        <end position="51"/>
    </location>
</feature>
<keyword evidence="8" id="KW-0418">Kinase</keyword>
<dbReference type="PROSITE" id="PS00107">
    <property type="entry name" value="PROTEIN_KINASE_ATP"/>
    <property type="match status" value="1"/>
</dbReference>
<comment type="subcellular location">
    <subcellularLocation>
        <location evidence="1">Cell membrane</location>
        <topology evidence="1">Single-pass membrane protein</topology>
    </subcellularLocation>
</comment>
<protein>
    <recommendedName>
        <fullName evidence="2">non-specific serine/threonine protein kinase</fullName>
        <ecNumber evidence="2">2.7.11.1</ecNumber>
    </recommendedName>
</protein>
<dbReference type="InterPro" id="IPR008271">
    <property type="entry name" value="Ser/Thr_kinase_AS"/>
</dbReference>
<keyword evidence="10 16" id="KW-1133">Transmembrane helix</keyword>
<feature type="domain" description="Protein kinase" evidence="17">
    <location>
        <begin position="216"/>
        <end position="603"/>
    </location>
</feature>
<dbReference type="CDD" id="cd05233">
    <property type="entry name" value="SDR_c"/>
    <property type="match status" value="1"/>
</dbReference>
<organism evidence="18 19">
    <name type="scientific">Citrus x changshan-huyou</name>
    <dbReference type="NCBI Taxonomy" id="2935761"/>
    <lineage>
        <taxon>Eukaryota</taxon>
        <taxon>Viridiplantae</taxon>
        <taxon>Streptophyta</taxon>
        <taxon>Embryophyta</taxon>
        <taxon>Tracheophyta</taxon>
        <taxon>Spermatophyta</taxon>
        <taxon>Magnoliopsida</taxon>
        <taxon>eudicotyledons</taxon>
        <taxon>Gunneridae</taxon>
        <taxon>Pentapetalae</taxon>
        <taxon>rosids</taxon>
        <taxon>malvids</taxon>
        <taxon>Sapindales</taxon>
        <taxon>Rutaceae</taxon>
        <taxon>Aurantioideae</taxon>
        <taxon>Citrus</taxon>
    </lineage>
</organism>
<evidence type="ECO:0000256" key="13">
    <source>
        <dbReference type="ARBA" id="ARBA00048679"/>
    </source>
</evidence>
<dbReference type="Proteomes" id="UP001428341">
    <property type="component" value="Unassembled WGS sequence"/>
</dbReference>
<dbReference type="Gene3D" id="1.10.510.10">
    <property type="entry name" value="Transferase(Phosphotransferase) domain 1"/>
    <property type="match status" value="1"/>
</dbReference>
<keyword evidence="9 14" id="KW-0067">ATP-binding</keyword>
<reference evidence="18 19" key="1">
    <citation type="submission" date="2024-05" db="EMBL/GenBank/DDBJ databases">
        <title>Haplotype-resolved chromosome-level genome assembly of Huyou (Citrus changshanensis).</title>
        <authorList>
            <person name="Miao C."/>
            <person name="Chen W."/>
            <person name="Wu Y."/>
            <person name="Wang L."/>
            <person name="Zhao S."/>
            <person name="Grierson D."/>
            <person name="Xu C."/>
            <person name="Chen K."/>
        </authorList>
    </citation>
    <scope>NUCLEOTIDE SEQUENCE [LARGE SCALE GENOMIC DNA]</scope>
    <source>
        <strain evidence="18">01-14</strain>
        <tissue evidence="18">Leaf</tissue>
    </source>
</reference>
<dbReference type="Gene3D" id="3.30.200.20">
    <property type="entry name" value="Phosphorylase Kinase, domain 1"/>
    <property type="match status" value="1"/>
</dbReference>
<dbReference type="Gene3D" id="3.40.50.720">
    <property type="entry name" value="NAD(P)-binding Rossmann-like Domain"/>
    <property type="match status" value="1"/>
</dbReference>
<dbReference type="AlphaFoldDB" id="A0AAP0QQN5"/>
<dbReference type="EMBL" id="JBCGBO010000004">
    <property type="protein sequence ID" value="KAK9208511.1"/>
    <property type="molecule type" value="Genomic_DNA"/>
</dbReference>
<dbReference type="InterPro" id="IPR047117">
    <property type="entry name" value="PERK1-13-like"/>
</dbReference>
<evidence type="ECO:0000256" key="7">
    <source>
        <dbReference type="ARBA" id="ARBA00022741"/>
    </source>
</evidence>
<evidence type="ECO:0000256" key="12">
    <source>
        <dbReference type="ARBA" id="ARBA00047899"/>
    </source>
</evidence>
<evidence type="ECO:0000256" key="16">
    <source>
        <dbReference type="SAM" id="Phobius"/>
    </source>
</evidence>
<evidence type="ECO:0000256" key="10">
    <source>
        <dbReference type="ARBA" id="ARBA00022989"/>
    </source>
</evidence>
<evidence type="ECO:0000256" key="4">
    <source>
        <dbReference type="ARBA" id="ARBA00022527"/>
    </source>
</evidence>
<keyword evidence="11 16" id="KW-0472">Membrane</keyword>
<dbReference type="EC" id="2.7.11.1" evidence="2"/>
<dbReference type="SUPFAM" id="SSF51735">
    <property type="entry name" value="NAD(P)-binding Rossmann-fold domains"/>
    <property type="match status" value="1"/>
</dbReference>
<dbReference type="InterPro" id="IPR036291">
    <property type="entry name" value="NAD(P)-bd_dom_sf"/>
</dbReference>
<dbReference type="PANTHER" id="PTHR47982:SF35">
    <property type="entry name" value="PROLINE-RICH RECEPTOR-LIKE PROTEIN KINASE PERK1-RELATED"/>
    <property type="match status" value="1"/>
</dbReference>
<feature type="transmembrane region" description="Helical" evidence="16">
    <location>
        <begin position="152"/>
        <end position="174"/>
    </location>
</feature>
<dbReference type="PANTHER" id="PTHR47982">
    <property type="entry name" value="PROLINE-RICH RECEPTOR-LIKE PROTEIN KINASE PERK4"/>
    <property type="match status" value="1"/>
</dbReference>
<comment type="caution">
    <text evidence="18">The sequence shown here is derived from an EMBL/GenBank/DDBJ whole genome shotgun (WGS) entry which is preliminary data.</text>
</comment>
<evidence type="ECO:0000256" key="2">
    <source>
        <dbReference type="ARBA" id="ARBA00012513"/>
    </source>
</evidence>
<dbReference type="InterPro" id="IPR001245">
    <property type="entry name" value="Ser-Thr/Tyr_kinase_cat_dom"/>
</dbReference>
<dbReference type="PROSITE" id="PS50011">
    <property type="entry name" value="PROTEIN_KINASE_DOM"/>
    <property type="match status" value="1"/>
</dbReference>
<dbReference type="InterPro" id="IPR002347">
    <property type="entry name" value="SDR_fam"/>
</dbReference>
<feature type="binding site" evidence="14">
    <location>
        <position position="244"/>
    </location>
    <ligand>
        <name>ATP</name>
        <dbReference type="ChEBI" id="CHEBI:30616"/>
    </ligand>
</feature>
<keyword evidence="6 16" id="KW-0812">Transmembrane</keyword>
<evidence type="ECO:0000256" key="6">
    <source>
        <dbReference type="ARBA" id="ARBA00022692"/>
    </source>
</evidence>
<dbReference type="Pfam" id="PF07714">
    <property type="entry name" value="PK_Tyr_Ser-Thr"/>
    <property type="match status" value="1"/>
</dbReference>
<evidence type="ECO:0000256" key="14">
    <source>
        <dbReference type="PROSITE-ProRule" id="PRU10141"/>
    </source>
</evidence>
<dbReference type="SMART" id="SM00220">
    <property type="entry name" value="S_TKc"/>
    <property type="match status" value="1"/>
</dbReference>
<gene>
    <name evidence="18" type="ORF">WN944_000868</name>
</gene>
<feature type="compositionally biased region" description="Low complexity" evidence="15">
    <location>
        <begin position="52"/>
        <end position="62"/>
    </location>
</feature>
<dbReference type="GO" id="GO:0005524">
    <property type="term" value="F:ATP binding"/>
    <property type="evidence" value="ECO:0007669"/>
    <property type="project" value="UniProtKB-UniRule"/>
</dbReference>
<keyword evidence="4" id="KW-0723">Serine/threonine-protein kinase</keyword>
<keyword evidence="5" id="KW-0808">Transferase</keyword>
<proteinExistence type="predicted"/>
<feature type="compositionally biased region" description="Pro residues" evidence="15">
    <location>
        <begin position="100"/>
        <end position="111"/>
    </location>
</feature>
<keyword evidence="3" id="KW-1003">Cell membrane</keyword>
<sequence>MVVKKKLSCNVNITVAGGHPSDTSPHFSSIHHHHLAARPTPPPTPLDPPSSTPAASSLTTIDTPPPPTTLARGLPSPSSLTGPPITPVLGPPSLSSLTPLPSPTSLTPPPTLGALPPSTHSDSSPSSSNPVAMTPPLPSTGDNNGGEVSTGLVVGLAIGGLVVIVVVTLLILCCRKKMRGIDDKVGYYMPPPHPAPKGFSKSTFIYEELARATDGFSDANLLGQGSFGYVYKGVLPNGKDVAIKQLKSGSGQGERKFQAKVEIFSRVHHKHLVSLVGCHTAGSQRMLVYEFVPNNTLEFHLHGSDRKHIAGKGRPTMDWPTRLKIALGHPKIIHRDIKAANILLDFKFEAKVADFGLAKIAYDVNTHVSTRVMGTFGCLSAPFSTSLAKNEPVRALEGDASLADLNEGIKPGQSYVYKSSGYDTMQYNEDLKKFRKMTLNSQESSANREYSGPTNNYGGDSQMNALIWYSWLGGIIIGTMISHNTSSIPGSCESNPESVRMTVTELEENLKEGMMAAGGSSKKNLVRAKVVGIACDVCEPADVQKLSNFAVNELGSIDIWINNAGTNKGFRPLLQFTNEEIEQLNRLLLQKQACRPSTVALYV</sequence>
<evidence type="ECO:0000256" key="9">
    <source>
        <dbReference type="ARBA" id="ARBA00022840"/>
    </source>
</evidence>
<evidence type="ECO:0000256" key="11">
    <source>
        <dbReference type="ARBA" id="ARBA00023136"/>
    </source>
</evidence>
<evidence type="ECO:0000256" key="8">
    <source>
        <dbReference type="ARBA" id="ARBA00022777"/>
    </source>
</evidence>
<keyword evidence="19" id="KW-1185">Reference proteome</keyword>
<comment type="catalytic activity">
    <reaction evidence="12">
        <text>L-threonyl-[protein] + ATP = O-phospho-L-threonyl-[protein] + ADP + H(+)</text>
        <dbReference type="Rhea" id="RHEA:46608"/>
        <dbReference type="Rhea" id="RHEA-COMP:11060"/>
        <dbReference type="Rhea" id="RHEA-COMP:11605"/>
        <dbReference type="ChEBI" id="CHEBI:15378"/>
        <dbReference type="ChEBI" id="CHEBI:30013"/>
        <dbReference type="ChEBI" id="CHEBI:30616"/>
        <dbReference type="ChEBI" id="CHEBI:61977"/>
        <dbReference type="ChEBI" id="CHEBI:456216"/>
        <dbReference type="EC" id="2.7.11.1"/>
    </reaction>
</comment>
<dbReference type="InterPro" id="IPR000719">
    <property type="entry name" value="Prot_kinase_dom"/>
</dbReference>
<evidence type="ECO:0000313" key="19">
    <source>
        <dbReference type="Proteomes" id="UP001428341"/>
    </source>
</evidence>
<evidence type="ECO:0000256" key="15">
    <source>
        <dbReference type="SAM" id="MobiDB-lite"/>
    </source>
</evidence>
<dbReference type="FunFam" id="3.30.200.20:FF:000162">
    <property type="entry name" value="Adenine nucleotide alpha hydrolase-like domain kinase"/>
    <property type="match status" value="1"/>
</dbReference>
<keyword evidence="7 14" id="KW-0547">Nucleotide-binding</keyword>
<dbReference type="PROSITE" id="PS00108">
    <property type="entry name" value="PROTEIN_KINASE_ST"/>
    <property type="match status" value="1"/>
</dbReference>
<evidence type="ECO:0000259" key="17">
    <source>
        <dbReference type="PROSITE" id="PS50011"/>
    </source>
</evidence>
<accession>A0AAP0QQN5</accession>
<dbReference type="InterPro" id="IPR011009">
    <property type="entry name" value="Kinase-like_dom_sf"/>
</dbReference>
<dbReference type="InterPro" id="IPR017441">
    <property type="entry name" value="Protein_kinase_ATP_BS"/>
</dbReference>
<dbReference type="Pfam" id="PF00106">
    <property type="entry name" value="adh_short"/>
    <property type="match status" value="1"/>
</dbReference>
<dbReference type="GO" id="GO:0005886">
    <property type="term" value="C:plasma membrane"/>
    <property type="evidence" value="ECO:0007669"/>
    <property type="project" value="UniProtKB-SubCell"/>
</dbReference>
<dbReference type="GO" id="GO:0004674">
    <property type="term" value="F:protein serine/threonine kinase activity"/>
    <property type="evidence" value="ECO:0007669"/>
    <property type="project" value="UniProtKB-KW"/>
</dbReference>
<evidence type="ECO:0000256" key="5">
    <source>
        <dbReference type="ARBA" id="ARBA00022679"/>
    </source>
</evidence>
<feature type="region of interest" description="Disordered" evidence="15">
    <location>
        <begin position="17"/>
        <end position="144"/>
    </location>
</feature>
<dbReference type="SUPFAM" id="SSF56112">
    <property type="entry name" value="Protein kinase-like (PK-like)"/>
    <property type="match status" value="1"/>
</dbReference>